<evidence type="ECO:0000256" key="7">
    <source>
        <dbReference type="SAM" id="Phobius"/>
    </source>
</evidence>
<evidence type="ECO:0000256" key="6">
    <source>
        <dbReference type="SAM" id="MobiDB-lite"/>
    </source>
</evidence>
<reference evidence="8 9" key="1">
    <citation type="submission" date="2024-09" db="EMBL/GenBank/DDBJ databases">
        <authorList>
            <person name="Sun Q."/>
            <person name="Mori K."/>
        </authorList>
    </citation>
    <scope>NUCLEOTIDE SEQUENCE [LARGE SCALE GENOMIC DNA]</scope>
    <source>
        <strain evidence="8 9">JCM 4362</strain>
    </source>
</reference>
<dbReference type="PIRSF" id="PIRSF005859">
    <property type="entry name" value="PBR"/>
    <property type="match status" value="1"/>
</dbReference>
<dbReference type="Proteomes" id="UP001589718">
    <property type="component" value="Unassembled WGS sequence"/>
</dbReference>
<proteinExistence type="inferred from homology"/>
<feature type="compositionally biased region" description="Low complexity" evidence="6">
    <location>
        <begin position="8"/>
        <end position="23"/>
    </location>
</feature>
<dbReference type="EMBL" id="JBHMCR010000005">
    <property type="protein sequence ID" value="MFB9520183.1"/>
    <property type="molecule type" value="Genomic_DNA"/>
</dbReference>
<feature type="transmembrane region" description="Helical" evidence="7">
    <location>
        <begin position="69"/>
        <end position="90"/>
    </location>
</feature>
<organism evidence="8 9">
    <name type="scientific">Streptomyces cremeus</name>
    <dbReference type="NCBI Taxonomy" id="66881"/>
    <lineage>
        <taxon>Bacteria</taxon>
        <taxon>Bacillati</taxon>
        <taxon>Actinomycetota</taxon>
        <taxon>Actinomycetes</taxon>
        <taxon>Kitasatosporales</taxon>
        <taxon>Streptomycetaceae</taxon>
        <taxon>Streptomyces</taxon>
    </lineage>
</organism>
<keyword evidence="3 7" id="KW-0812">Transmembrane</keyword>
<gene>
    <name evidence="8" type="ORF">ACFFTU_09520</name>
</gene>
<evidence type="ECO:0000313" key="8">
    <source>
        <dbReference type="EMBL" id="MFB9520183.1"/>
    </source>
</evidence>
<dbReference type="PANTHER" id="PTHR10057">
    <property type="entry name" value="PERIPHERAL-TYPE BENZODIAZEPINE RECEPTOR"/>
    <property type="match status" value="1"/>
</dbReference>
<protein>
    <submittedName>
        <fullName evidence="8">TspO/MBR family protein</fullName>
    </submittedName>
</protein>
<comment type="caution">
    <text evidence="8">The sequence shown here is derived from an EMBL/GenBank/DDBJ whole genome shotgun (WGS) entry which is preliminary data.</text>
</comment>
<dbReference type="PANTHER" id="PTHR10057:SF0">
    <property type="entry name" value="TRANSLOCATOR PROTEIN"/>
    <property type="match status" value="1"/>
</dbReference>
<evidence type="ECO:0000256" key="5">
    <source>
        <dbReference type="ARBA" id="ARBA00023136"/>
    </source>
</evidence>
<keyword evidence="4 7" id="KW-1133">Transmembrane helix</keyword>
<evidence type="ECO:0000313" key="9">
    <source>
        <dbReference type="Proteomes" id="UP001589718"/>
    </source>
</evidence>
<keyword evidence="9" id="KW-1185">Reference proteome</keyword>
<feature type="transmembrane region" description="Helical" evidence="7">
    <location>
        <begin position="30"/>
        <end position="49"/>
    </location>
</feature>
<keyword evidence="5 7" id="KW-0472">Membrane</keyword>
<comment type="similarity">
    <text evidence="2">Belongs to the TspO/BZRP family.</text>
</comment>
<sequence length="189" mass="20104">MTTPDENGPTAPTGSGTAPPAGTRSRAWPAYAMTAAAVTACAVVGARAVDADSGWYRRLDKPSWQPPSWTFGAVWTPLYASLAWAGGRALHRTQGAERRRTALSLGANLMLNAAWNQLFFRRRSPRAGLLGTLALDLSNVELIRRTARTDPAVARALLPYAAWCGFATALNASLARRNPAGARRNSATG</sequence>
<evidence type="ECO:0000256" key="4">
    <source>
        <dbReference type="ARBA" id="ARBA00022989"/>
    </source>
</evidence>
<evidence type="ECO:0000256" key="3">
    <source>
        <dbReference type="ARBA" id="ARBA00022692"/>
    </source>
</evidence>
<accession>A0ABV5PAW7</accession>
<dbReference type="Pfam" id="PF03073">
    <property type="entry name" value="TspO_MBR"/>
    <property type="match status" value="1"/>
</dbReference>
<feature type="region of interest" description="Disordered" evidence="6">
    <location>
        <begin position="1"/>
        <end position="23"/>
    </location>
</feature>
<dbReference type="CDD" id="cd15904">
    <property type="entry name" value="TSPO_MBR"/>
    <property type="match status" value="1"/>
</dbReference>
<dbReference type="InterPro" id="IPR004307">
    <property type="entry name" value="TspO_MBR"/>
</dbReference>
<dbReference type="Gene3D" id="1.20.1260.100">
    <property type="entry name" value="TspO/MBR protein"/>
    <property type="match status" value="1"/>
</dbReference>
<dbReference type="RefSeq" id="WP_345227418.1">
    <property type="nucleotide sequence ID" value="NZ_BAAAXE010000014.1"/>
</dbReference>
<name>A0ABV5PAW7_STRCM</name>
<dbReference type="InterPro" id="IPR038330">
    <property type="entry name" value="TspO/MBR-related_sf"/>
</dbReference>
<comment type="subcellular location">
    <subcellularLocation>
        <location evidence="1">Membrane</location>
        <topology evidence="1">Multi-pass membrane protein</topology>
    </subcellularLocation>
</comment>
<evidence type="ECO:0000256" key="2">
    <source>
        <dbReference type="ARBA" id="ARBA00007524"/>
    </source>
</evidence>
<evidence type="ECO:0000256" key="1">
    <source>
        <dbReference type="ARBA" id="ARBA00004141"/>
    </source>
</evidence>